<keyword evidence="2" id="KW-1185">Reference proteome</keyword>
<sequence length="255" mass="27797">MHTAGLLLYLSTVASATPLLRSEGVASLADGTPAYREVHWRRGAAEGAPLWVQYLCPDGRPFARKELPGTAQPQARGYRLQDGRSGQAARVVVAGGQVSIDWKESAPDAEQHAQVPLPADAVIDTGFDAAVRAHWPALMKGEEVRLPFLVPGRQRFYRVSVRRTGALTWQGAPAQAIEVRLATWYGAVAPRLSMVYADDDRRLLEFRGTSNLRDARGAYPVVIVRFASPATTQPQAQWQQAWAEPLVASCGVSSR</sequence>
<protein>
    <submittedName>
        <fullName evidence="1">Uncharacterized protein</fullName>
    </submittedName>
</protein>
<reference evidence="1 2" key="1">
    <citation type="journal article" date="2020" name="Antonie Van Leeuwenhoek">
        <title>Stenotrophomonas cyclobalanopsidis sp. nov., isolated from the leaf spot disease of Cyclobalanopsis patelliformis.</title>
        <authorList>
            <person name="Bian D.R."/>
            <person name="Xue H."/>
            <person name="Piao C.G."/>
            <person name="Li Y."/>
        </authorList>
    </citation>
    <scope>NUCLEOTIDE SEQUENCE [LARGE SCALE GENOMIC DNA]</scope>
    <source>
        <strain evidence="1 2">TPQG1-4</strain>
    </source>
</reference>
<evidence type="ECO:0000313" key="2">
    <source>
        <dbReference type="Proteomes" id="UP000326367"/>
    </source>
</evidence>
<dbReference type="Proteomes" id="UP000326367">
    <property type="component" value="Unassembled WGS sequence"/>
</dbReference>
<evidence type="ECO:0000313" key="1">
    <source>
        <dbReference type="EMBL" id="KAA9001454.1"/>
    </source>
</evidence>
<dbReference type="RefSeq" id="WP_150453876.1">
    <property type="nucleotide sequence ID" value="NZ_VYKI01000005.1"/>
</dbReference>
<dbReference type="EMBL" id="VYKI01000005">
    <property type="protein sequence ID" value="KAA9001454.1"/>
    <property type="molecule type" value="Genomic_DNA"/>
</dbReference>
<name>A0ABQ6T352_9GAMM</name>
<comment type="caution">
    <text evidence="1">The sequence shown here is derived from an EMBL/GenBank/DDBJ whole genome shotgun (WGS) entry which is preliminary data.</text>
</comment>
<organism evidence="1 2">
    <name type="scientific">Stenotrophomonas cyclobalanopsidis</name>
    <dbReference type="NCBI Taxonomy" id="2771362"/>
    <lineage>
        <taxon>Bacteria</taxon>
        <taxon>Pseudomonadati</taxon>
        <taxon>Pseudomonadota</taxon>
        <taxon>Gammaproteobacteria</taxon>
        <taxon>Lysobacterales</taxon>
        <taxon>Lysobacteraceae</taxon>
        <taxon>Stenotrophomonas</taxon>
    </lineage>
</organism>
<accession>A0ABQ6T352</accession>
<gene>
    <name evidence="1" type="ORF">FJU31_05670</name>
</gene>
<proteinExistence type="predicted"/>